<dbReference type="PANTHER" id="PTHR35848:SF9">
    <property type="entry name" value="SLL1358 PROTEIN"/>
    <property type="match status" value="1"/>
</dbReference>
<dbReference type="InterPro" id="IPR014710">
    <property type="entry name" value="RmlC-like_jellyroll"/>
</dbReference>
<dbReference type="PANTHER" id="PTHR35848">
    <property type="entry name" value="OXALATE-BINDING PROTEIN"/>
    <property type="match status" value="1"/>
</dbReference>
<organism evidence="4 5">
    <name type="scientific">Azospirillum doebereinerae</name>
    <dbReference type="NCBI Taxonomy" id="92933"/>
    <lineage>
        <taxon>Bacteria</taxon>
        <taxon>Pseudomonadati</taxon>
        <taxon>Pseudomonadota</taxon>
        <taxon>Alphaproteobacteria</taxon>
        <taxon>Rhodospirillales</taxon>
        <taxon>Azospirillaceae</taxon>
        <taxon>Azospirillum</taxon>
    </lineage>
</organism>
<dbReference type="SUPFAM" id="SSF51182">
    <property type="entry name" value="RmlC-like cupins"/>
    <property type="match status" value="1"/>
</dbReference>
<evidence type="ECO:0000259" key="3">
    <source>
        <dbReference type="Pfam" id="PF07883"/>
    </source>
</evidence>
<comment type="caution">
    <text evidence="4">The sequence shown here is derived from an EMBL/GenBank/DDBJ whole genome shotgun (WGS) entry which is preliminary data.</text>
</comment>
<feature type="domain" description="Cupin type-2" evidence="3">
    <location>
        <begin position="93"/>
        <end position="164"/>
    </location>
</feature>
<protein>
    <submittedName>
        <fullName evidence="4">Cupin domain-containing protein</fullName>
    </submittedName>
</protein>
<evidence type="ECO:0000313" key="4">
    <source>
        <dbReference type="EMBL" id="RUQ70143.1"/>
    </source>
</evidence>
<evidence type="ECO:0000313" key="5">
    <source>
        <dbReference type="Proteomes" id="UP000280346"/>
    </source>
</evidence>
<dbReference type="InterPro" id="IPR011051">
    <property type="entry name" value="RmlC_Cupin_sf"/>
</dbReference>
<name>A0A433J848_9PROT</name>
<reference evidence="4 5" key="1">
    <citation type="submission" date="2018-12" db="EMBL/GenBank/DDBJ databases">
        <authorList>
            <person name="Yang Y."/>
        </authorList>
    </citation>
    <scope>NUCLEOTIDE SEQUENCE [LARGE SCALE GENOMIC DNA]</scope>
    <source>
        <strain evidence="4 5">GSF71</strain>
    </source>
</reference>
<sequence length="195" mass="20792">MAGRPARVQPPCAGAPVRFDAAGRVCDSPPPQPQERAVTTDSAPPKAPVLDPATLTARTGATDYPDPFRAAVAGRHRVALGDPLGLSNFGVNLTRLDPGASSALRHWHGRQDEFVYVVEGELVLVTEAGETLLTSGLCAGFPAGKADGHRLINRSDRPASYLEIGDRSAGDAIDYSDEDMVWRDGAYHHRDGTPW</sequence>
<dbReference type="InterPro" id="IPR051610">
    <property type="entry name" value="GPI/OXD"/>
</dbReference>
<dbReference type="Gene3D" id="2.60.120.10">
    <property type="entry name" value="Jelly Rolls"/>
    <property type="match status" value="1"/>
</dbReference>
<dbReference type="GO" id="GO:0046872">
    <property type="term" value="F:metal ion binding"/>
    <property type="evidence" value="ECO:0007669"/>
    <property type="project" value="UniProtKB-KW"/>
</dbReference>
<dbReference type="Proteomes" id="UP000280346">
    <property type="component" value="Unassembled WGS sequence"/>
</dbReference>
<dbReference type="CDD" id="cd02224">
    <property type="entry name" value="cupin_SPO2919-like"/>
    <property type="match status" value="1"/>
</dbReference>
<gene>
    <name evidence="4" type="ORF">EJ913_14160</name>
</gene>
<evidence type="ECO:0000256" key="1">
    <source>
        <dbReference type="ARBA" id="ARBA00022723"/>
    </source>
</evidence>
<dbReference type="InterPro" id="IPR013096">
    <property type="entry name" value="Cupin_2"/>
</dbReference>
<proteinExistence type="predicted"/>
<accession>A0A433J848</accession>
<feature type="region of interest" description="Disordered" evidence="2">
    <location>
        <begin position="23"/>
        <end position="51"/>
    </location>
</feature>
<dbReference type="Pfam" id="PF07883">
    <property type="entry name" value="Cupin_2"/>
    <property type="match status" value="1"/>
</dbReference>
<keyword evidence="5" id="KW-1185">Reference proteome</keyword>
<evidence type="ECO:0000256" key="2">
    <source>
        <dbReference type="SAM" id="MobiDB-lite"/>
    </source>
</evidence>
<dbReference type="EMBL" id="RZIJ01000010">
    <property type="protein sequence ID" value="RUQ70143.1"/>
    <property type="molecule type" value="Genomic_DNA"/>
</dbReference>
<keyword evidence="1" id="KW-0479">Metal-binding</keyword>
<dbReference type="OrthoDB" id="5290459at2"/>
<dbReference type="AlphaFoldDB" id="A0A433J848"/>